<dbReference type="EMBL" id="JBHRZO010000048">
    <property type="protein sequence ID" value="MFC3848230.1"/>
    <property type="molecule type" value="Genomic_DNA"/>
</dbReference>
<sequence length="281" mass="31574">MLILILFLCALWVLDIRGSRSFISDKIKLSFSEFRVGLVTAYQRHFQQADTIAHYQAQIEAYQRLQFSYADLHARNQALALEAHDLSMLQSTQPPRIKAPDIAQLFAGHVPTTCTLDKQFNTYLYKPPRFTLTRVYGFAKLNNPYELLLDVQTPYPKDKILGMVAFGRTIGIALQQEGRFVGLLHGDARTSYSVAVKSGGKVYYGFISNQNFKTYVDFLPAYAPIKTGDIVVTSGLDGIFSAGIYVGKIAHIENHYAYKKASLQLGDLEHMLFYATLIAVP</sequence>
<feature type="domain" description="Rod shape-determining protein MreC beta-barrel core" evidence="1">
    <location>
        <begin position="188"/>
        <end position="261"/>
    </location>
</feature>
<dbReference type="Gene3D" id="2.40.10.350">
    <property type="entry name" value="Rod shape-determining protein MreC, domain 2"/>
    <property type="match status" value="1"/>
</dbReference>
<protein>
    <submittedName>
        <fullName evidence="2">Rod shape-determining protein MreC</fullName>
    </submittedName>
</protein>
<proteinExistence type="predicted"/>
<dbReference type="Proteomes" id="UP001595783">
    <property type="component" value="Unassembled WGS sequence"/>
</dbReference>
<name>A0ABV7ZJ73_9HELI</name>
<evidence type="ECO:0000313" key="2">
    <source>
        <dbReference type="EMBL" id="MFC3848230.1"/>
    </source>
</evidence>
<accession>A0ABV7ZJ73</accession>
<comment type="caution">
    <text evidence="2">The sequence shown here is derived from an EMBL/GenBank/DDBJ whole genome shotgun (WGS) entry which is preliminary data.</text>
</comment>
<keyword evidence="3" id="KW-1185">Reference proteome</keyword>
<organism evidence="2 3">
    <name type="scientific">Helicobacter baculiformis</name>
    <dbReference type="NCBI Taxonomy" id="427351"/>
    <lineage>
        <taxon>Bacteria</taxon>
        <taxon>Pseudomonadati</taxon>
        <taxon>Campylobacterota</taxon>
        <taxon>Epsilonproteobacteria</taxon>
        <taxon>Campylobacterales</taxon>
        <taxon>Helicobacteraceae</taxon>
        <taxon>Helicobacter</taxon>
    </lineage>
</organism>
<evidence type="ECO:0000259" key="1">
    <source>
        <dbReference type="Pfam" id="PF04085"/>
    </source>
</evidence>
<dbReference type="Pfam" id="PF04085">
    <property type="entry name" value="MreC"/>
    <property type="match status" value="1"/>
</dbReference>
<gene>
    <name evidence="2" type="ORF">ACFOPX_06805</name>
</gene>
<dbReference type="RefSeq" id="WP_233708923.1">
    <property type="nucleotide sequence ID" value="NZ_FZMF01000002.1"/>
</dbReference>
<evidence type="ECO:0000313" key="3">
    <source>
        <dbReference type="Proteomes" id="UP001595783"/>
    </source>
</evidence>
<reference evidence="3" key="1">
    <citation type="journal article" date="2019" name="Int. J. Syst. Evol. Microbiol.">
        <title>The Global Catalogue of Microorganisms (GCM) 10K type strain sequencing project: providing services to taxonomists for standard genome sequencing and annotation.</title>
        <authorList>
            <consortium name="The Broad Institute Genomics Platform"/>
            <consortium name="The Broad Institute Genome Sequencing Center for Infectious Disease"/>
            <person name="Wu L."/>
            <person name="Ma J."/>
        </authorList>
    </citation>
    <scope>NUCLEOTIDE SEQUENCE [LARGE SCALE GENOMIC DNA]</scope>
    <source>
        <strain evidence="3">CCUG 53816</strain>
    </source>
</reference>
<dbReference type="InterPro" id="IPR055342">
    <property type="entry name" value="MreC_beta-barrel_core"/>
</dbReference>
<dbReference type="InterPro" id="IPR042175">
    <property type="entry name" value="Cell/Rod_MreC_2"/>
</dbReference>